<keyword evidence="3" id="KW-1185">Reference proteome</keyword>
<accession>A0A448WY29</accession>
<organism evidence="2 3">
    <name type="scientific">Protopolystoma xenopodis</name>
    <dbReference type="NCBI Taxonomy" id="117903"/>
    <lineage>
        <taxon>Eukaryota</taxon>
        <taxon>Metazoa</taxon>
        <taxon>Spiralia</taxon>
        <taxon>Lophotrochozoa</taxon>
        <taxon>Platyhelminthes</taxon>
        <taxon>Monogenea</taxon>
        <taxon>Polyopisthocotylea</taxon>
        <taxon>Polystomatidea</taxon>
        <taxon>Polystomatidae</taxon>
        <taxon>Protopolystoma</taxon>
    </lineage>
</organism>
<gene>
    <name evidence="2" type="ORF">PXEA_LOCUS16467</name>
</gene>
<reference evidence="2" key="1">
    <citation type="submission" date="2018-11" db="EMBL/GenBank/DDBJ databases">
        <authorList>
            <consortium name="Pathogen Informatics"/>
        </authorList>
    </citation>
    <scope>NUCLEOTIDE SEQUENCE</scope>
</reference>
<feature type="compositionally biased region" description="Basic and acidic residues" evidence="1">
    <location>
        <begin position="130"/>
        <end position="140"/>
    </location>
</feature>
<dbReference type="AlphaFoldDB" id="A0A448WY29"/>
<sequence length="373" mass="41449">MPANFAIGIVGGTKRHQNHLAKGPSFYHPTSNRPVCLPNRIFYPQPCLLSVAMTAYLGPLHGQDFGQDAGQTDRLAESRPGFATGRMWTKGNAKISSDLSATWFPRWYHMYTHTHTHTHNHAHAQTGQVGERKSDKESENKSQPLVRPFISPYFGRPPLTLVPNRALSLRLLTWPFLQARGRHSEPGRECAGRKMRTGLMLSRRFYQCWHACIGRTGGENWVEWSEVWCGDWVVLCCVVWCCVVLCCVVLGWGGEGKAKDDAIKQGQFLSAQVMWPGLETGLVQVDGRKLATAELAKRERDRNASAVGNCPTSQSSQPLRLALIIGPSSLRADIKSASRSAHLPTPYGREDSPWISTKSVCLCDCPFVCLSVH</sequence>
<evidence type="ECO:0000313" key="2">
    <source>
        <dbReference type="EMBL" id="VEL23027.1"/>
    </source>
</evidence>
<protein>
    <submittedName>
        <fullName evidence="2">Uncharacterized protein</fullName>
    </submittedName>
</protein>
<evidence type="ECO:0000313" key="3">
    <source>
        <dbReference type="Proteomes" id="UP000784294"/>
    </source>
</evidence>
<evidence type="ECO:0000256" key="1">
    <source>
        <dbReference type="SAM" id="MobiDB-lite"/>
    </source>
</evidence>
<comment type="caution">
    <text evidence="2">The sequence shown here is derived from an EMBL/GenBank/DDBJ whole genome shotgun (WGS) entry which is preliminary data.</text>
</comment>
<dbReference type="Proteomes" id="UP000784294">
    <property type="component" value="Unassembled WGS sequence"/>
</dbReference>
<dbReference type="EMBL" id="CAAALY010059620">
    <property type="protein sequence ID" value="VEL23027.1"/>
    <property type="molecule type" value="Genomic_DNA"/>
</dbReference>
<name>A0A448WY29_9PLAT</name>
<proteinExistence type="predicted"/>
<feature type="region of interest" description="Disordered" evidence="1">
    <location>
        <begin position="118"/>
        <end position="142"/>
    </location>
</feature>